<proteinExistence type="predicted"/>
<feature type="region of interest" description="Disordered" evidence="1">
    <location>
        <begin position="1"/>
        <end position="21"/>
    </location>
</feature>
<evidence type="ECO:0000313" key="3">
    <source>
        <dbReference type="Proteomes" id="UP000324611"/>
    </source>
</evidence>
<organism evidence="2 3">
    <name type="scientific">Chitinophaga agrisoli</name>
    <dbReference type="NCBI Taxonomy" id="2607653"/>
    <lineage>
        <taxon>Bacteria</taxon>
        <taxon>Pseudomonadati</taxon>
        <taxon>Bacteroidota</taxon>
        <taxon>Chitinophagia</taxon>
        <taxon>Chitinophagales</taxon>
        <taxon>Chitinophagaceae</taxon>
        <taxon>Chitinophaga</taxon>
    </lineage>
</organism>
<dbReference type="AlphaFoldDB" id="A0A5B2VXI9"/>
<accession>A0A5B2VXI9</accession>
<comment type="caution">
    <text evidence="2">The sequence shown here is derived from an EMBL/GenBank/DDBJ whole genome shotgun (WGS) entry which is preliminary data.</text>
</comment>
<evidence type="ECO:0000256" key="1">
    <source>
        <dbReference type="SAM" id="MobiDB-lite"/>
    </source>
</evidence>
<sequence>MSAPKKDAPVTPQVDPLQENELGQIEGGFSEIDQEQFTDPGSEINGISCKITNQSQCGA</sequence>
<evidence type="ECO:0000313" key="2">
    <source>
        <dbReference type="EMBL" id="KAA2243514.1"/>
    </source>
</evidence>
<gene>
    <name evidence="2" type="ORF">F0L74_13560</name>
</gene>
<protein>
    <submittedName>
        <fullName evidence="2">Uncharacterized protein</fullName>
    </submittedName>
</protein>
<dbReference type="EMBL" id="VUOC01000002">
    <property type="protein sequence ID" value="KAA2243514.1"/>
    <property type="molecule type" value="Genomic_DNA"/>
</dbReference>
<reference evidence="2 3" key="1">
    <citation type="submission" date="2019-09" db="EMBL/GenBank/DDBJ databases">
        <title>Chitinophaga ginsengihumi sp. nov., isolated from soil of ginseng rhizosphere.</title>
        <authorList>
            <person name="Lee J."/>
        </authorList>
    </citation>
    <scope>NUCLEOTIDE SEQUENCE [LARGE SCALE GENOMIC DNA]</scope>
    <source>
        <strain evidence="2 3">BN140078</strain>
    </source>
</reference>
<reference evidence="2 3" key="2">
    <citation type="submission" date="2019-09" db="EMBL/GenBank/DDBJ databases">
        <authorList>
            <person name="Jin C."/>
        </authorList>
    </citation>
    <scope>NUCLEOTIDE SEQUENCE [LARGE SCALE GENOMIC DNA]</scope>
    <source>
        <strain evidence="2 3">BN140078</strain>
    </source>
</reference>
<keyword evidence="3" id="KW-1185">Reference proteome</keyword>
<name>A0A5B2VXI9_9BACT</name>
<dbReference type="Proteomes" id="UP000324611">
    <property type="component" value="Unassembled WGS sequence"/>
</dbReference>
<dbReference type="RefSeq" id="WP_149838389.1">
    <property type="nucleotide sequence ID" value="NZ_VUOC01000002.1"/>
</dbReference>